<comment type="caution">
    <text evidence="1">The sequence shown here is derived from an EMBL/GenBank/DDBJ whole genome shotgun (WGS) entry which is preliminary data.</text>
</comment>
<sequence>MSFANLQNLTLNILKETKHNVIQNIDITELPSCKIFNKILTVNFESLTILSCSHVYHKKCIEKNFLLTEKNKCSIPDCDKIVDPVISERRFSESSQSSKTSAIANMLVNNLELNSPINVLSLFGKSDILEDLIKELFTEPETQVP</sequence>
<name>A0ACA9LQU8_9GLOM</name>
<protein>
    <submittedName>
        <fullName evidence="1">10632_t:CDS:1</fullName>
    </submittedName>
</protein>
<reference evidence="1" key="1">
    <citation type="submission" date="2021-06" db="EMBL/GenBank/DDBJ databases">
        <authorList>
            <person name="Kallberg Y."/>
            <person name="Tangrot J."/>
            <person name="Rosling A."/>
        </authorList>
    </citation>
    <scope>NUCLEOTIDE SEQUENCE</scope>
    <source>
        <strain evidence="1">28 12/20/2015</strain>
    </source>
</reference>
<feature type="non-terminal residue" evidence="1">
    <location>
        <position position="145"/>
    </location>
</feature>
<gene>
    <name evidence="1" type="ORF">SPELUC_LOCUS4980</name>
</gene>
<proteinExistence type="predicted"/>
<dbReference type="EMBL" id="CAJVPW010004794">
    <property type="protein sequence ID" value="CAG8545372.1"/>
    <property type="molecule type" value="Genomic_DNA"/>
</dbReference>
<dbReference type="Proteomes" id="UP000789366">
    <property type="component" value="Unassembled WGS sequence"/>
</dbReference>
<evidence type="ECO:0000313" key="1">
    <source>
        <dbReference type="EMBL" id="CAG8545372.1"/>
    </source>
</evidence>
<keyword evidence="2" id="KW-1185">Reference proteome</keyword>
<accession>A0ACA9LQU8</accession>
<evidence type="ECO:0000313" key="2">
    <source>
        <dbReference type="Proteomes" id="UP000789366"/>
    </source>
</evidence>
<organism evidence="1 2">
    <name type="scientific">Cetraspora pellucida</name>
    <dbReference type="NCBI Taxonomy" id="1433469"/>
    <lineage>
        <taxon>Eukaryota</taxon>
        <taxon>Fungi</taxon>
        <taxon>Fungi incertae sedis</taxon>
        <taxon>Mucoromycota</taxon>
        <taxon>Glomeromycotina</taxon>
        <taxon>Glomeromycetes</taxon>
        <taxon>Diversisporales</taxon>
        <taxon>Gigasporaceae</taxon>
        <taxon>Cetraspora</taxon>
    </lineage>
</organism>